<evidence type="ECO:0000259" key="2">
    <source>
        <dbReference type="PROSITE" id="PS50404"/>
    </source>
</evidence>
<feature type="domain" description="GST C-terminal" evidence="3">
    <location>
        <begin position="86"/>
        <end position="203"/>
    </location>
</feature>
<dbReference type="Proteomes" id="UP000678276">
    <property type="component" value="Unassembled WGS sequence"/>
</dbReference>
<dbReference type="EMBL" id="JAGJCF010000016">
    <property type="protein sequence ID" value="MBP0617446.1"/>
    <property type="molecule type" value="Genomic_DNA"/>
</dbReference>
<dbReference type="PROSITE" id="PS50405">
    <property type="entry name" value="GST_CTER"/>
    <property type="match status" value="1"/>
</dbReference>
<comment type="similarity">
    <text evidence="1">Belongs to the GST superfamily.</text>
</comment>
<comment type="caution">
    <text evidence="4">The sequence shown here is derived from an EMBL/GenBank/DDBJ whole genome shotgun (WGS) entry which is preliminary data.</text>
</comment>
<dbReference type="InterPro" id="IPR010987">
    <property type="entry name" value="Glutathione-S-Trfase_C-like"/>
</dbReference>
<dbReference type="InterPro" id="IPR036282">
    <property type="entry name" value="Glutathione-S-Trfase_C_sf"/>
</dbReference>
<evidence type="ECO:0000313" key="4">
    <source>
        <dbReference type="EMBL" id="MBP0617446.1"/>
    </source>
</evidence>
<protein>
    <submittedName>
        <fullName evidence="4">Glutathione S-transferase family protein</fullName>
    </submittedName>
</protein>
<dbReference type="InterPro" id="IPR004045">
    <property type="entry name" value="Glutathione_S-Trfase_N"/>
</dbReference>
<dbReference type="SFLD" id="SFLDG01150">
    <property type="entry name" value="Main.1:_Beta-like"/>
    <property type="match status" value="1"/>
</dbReference>
<evidence type="ECO:0000256" key="1">
    <source>
        <dbReference type="RuleBase" id="RU003494"/>
    </source>
</evidence>
<dbReference type="Pfam" id="PF00043">
    <property type="entry name" value="GST_C"/>
    <property type="match status" value="1"/>
</dbReference>
<dbReference type="PROSITE" id="PS50404">
    <property type="entry name" value="GST_NTER"/>
    <property type="match status" value="1"/>
</dbReference>
<gene>
    <name evidence="4" type="ORF">J6595_17805</name>
</gene>
<keyword evidence="5" id="KW-1185">Reference proteome</keyword>
<dbReference type="SFLD" id="SFLDG00358">
    <property type="entry name" value="Main_(cytGST)"/>
    <property type="match status" value="1"/>
</dbReference>
<dbReference type="InterPro" id="IPR036249">
    <property type="entry name" value="Thioredoxin-like_sf"/>
</dbReference>
<proteinExistence type="inferred from homology"/>
<feature type="domain" description="GST N-terminal" evidence="2">
    <location>
        <begin position="1"/>
        <end position="80"/>
    </location>
</feature>
<dbReference type="Gene3D" id="3.40.30.10">
    <property type="entry name" value="Glutaredoxin"/>
    <property type="match status" value="1"/>
</dbReference>
<organism evidence="4 5">
    <name type="scientific">Jiella mangrovi</name>
    <dbReference type="NCBI Taxonomy" id="2821407"/>
    <lineage>
        <taxon>Bacteria</taxon>
        <taxon>Pseudomonadati</taxon>
        <taxon>Pseudomonadota</taxon>
        <taxon>Alphaproteobacteria</taxon>
        <taxon>Hyphomicrobiales</taxon>
        <taxon>Aurantimonadaceae</taxon>
        <taxon>Jiella</taxon>
    </lineage>
</organism>
<evidence type="ECO:0000259" key="3">
    <source>
        <dbReference type="PROSITE" id="PS50405"/>
    </source>
</evidence>
<accession>A0ABS4BL94</accession>
<dbReference type="InterPro" id="IPR004046">
    <property type="entry name" value="GST_C"/>
</dbReference>
<dbReference type="PANTHER" id="PTHR44051:SF9">
    <property type="entry name" value="GLUTATHIONE S-TRANSFERASE 1"/>
    <property type="match status" value="1"/>
</dbReference>
<dbReference type="Gene3D" id="1.20.1050.10">
    <property type="match status" value="1"/>
</dbReference>
<dbReference type="PANTHER" id="PTHR44051">
    <property type="entry name" value="GLUTATHIONE S-TRANSFERASE-RELATED"/>
    <property type="match status" value="1"/>
</dbReference>
<dbReference type="InterPro" id="IPR040079">
    <property type="entry name" value="Glutathione_S-Trfase"/>
</dbReference>
<dbReference type="CDD" id="cd03046">
    <property type="entry name" value="GST_N_GTT1_like"/>
    <property type="match status" value="1"/>
</dbReference>
<evidence type="ECO:0000313" key="5">
    <source>
        <dbReference type="Proteomes" id="UP000678276"/>
    </source>
</evidence>
<sequence>MLTVHSLAYSRAMRIVWLLEEIGHPYEVVRYERTEAYRAPPQLKTIHPLGKSPVIVDGDLTLGESAAILRYIDGRYGDGRFSPPVGSNDAALHDEWLDYAEGTLARPIAAAFWAKRNGTDLEPRMGEELGTHFHYLTGSLEDRPYLMGQALTLADIQLSYLLAMAELSGVVGDWPVVTDYWHRLRETPALKRALQKTGPIMPAA</sequence>
<name>A0ABS4BL94_9HYPH</name>
<dbReference type="RefSeq" id="WP_209596243.1">
    <property type="nucleotide sequence ID" value="NZ_JAGJCF010000016.1"/>
</dbReference>
<dbReference type="SUPFAM" id="SSF52833">
    <property type="entry name" value="Thioredoxin-like"/>
    <property type="match status" value="1"/>
</dbReference>
<dbReference type="Pfam" id="PF02798">
    <property type="entry name" value="GST_N"/>
    <property type="match status" value="1"/>
</dbReference>
<reference evidence="4 5" key="1">
    <citation type="submission" date="2021-04" db="EMBL/GenBank/DDBJ databases">
        <title>Whole genome sequence of Jiella sp. KSK16Y-1.</title>
        <authorList>
            <person name="Tuo L."/>
        </authorList>
    </citation>
    <scope>NUCLEOTIDE SEQUENCE [LARGE SCALE GENOMIC DNA]</scope>
    <source>
        <strain evidence="4 5">KSK16Y-1</strain>
    </source>
</reference>
<dbReference type="SFLD" id="SFLDS00019">
    <property type="entry name" value="Glutathione_Transferase_(cytos"/>
    <property type="match status" value="1"/>
</dbReference>
<dbReference type="SUPFAM" id="SSF47616">
    <property type="entry name" value="GST C-terminal domain-like"/>
    <property type="match status" value="1"/>
</dbReference>